<sequence length="81" mass="9897">MNLLKMTHSEKKLFDFVVRFVSEFHSYQDLFVQFYLPASLKSIQTFKRELKFSKYKQFFNLTEDEFKENYFETVRLGYVGV</sequence>
<keyword evidence="2" id="KW-1185">Reference proteome</keyword>
<organism evidence="1 2">
    <name type="scientific">Tamlana crocina</name>
    <dbReference type="NCBI Taxonomy" id="393006"/>
    <lineage>
        <taxon>Bacteria</taxon>
        <taxon>Pseudomonadati</taxon>
        <taxon>Bacteroidota</taxon>
        <taxon>Flavobacteriia</taxon>
        <taxon>Flavobacteriales</taxon>
        <taxon>Flavobacteriaceae</taxon>
        <taxon>Tamlana</taxon>
    </lineage>
</organism>
<dbReference type="Proteomes" id="UP000760545">
    <property type="component" value="Unassembled WGS sequence"/>
</dbReference>
<reference evidence="1 2" key="1">
    <citation type="submission" date="2020-03" db="EMBL/GenBank/DDBJ databases">
        <title>Tamlana sp. nov, isolated from XXX.</title>
        <authorList>
            <person name="Cao W.R."/>
        </authorList>
    </citation>
    <scope>NUCLEOTIDE SEQUENCE [LARGE SCALE GENOMIC DNA]</scope>
    <source>
        <strain evidence="1 2">HST1-43</strain>
    </source>
</reference>
<proteinExistence type="predicted"/>
<evidence type="ECO:0000313" key="2">
    <source>
        <dbReference type="Proteomes" id="UP000760545"/>
    </source>
</evidence>
<accession>A0ABX1DHC5</accession>
<evidence type="ECO:0000313" key="1">
    <source>
        <dbReference type="EMBL" id="NJX16063.1"/>
    </source>
</evidence>
<name>A0ABX1DHC5_9FLAO</name>
<comment type="caution">
    <text evidence="1">The sequence shown here is derived from an EMBL/GenBank/DDBJ whole genome shotgun (WGS) entry which is preliminary data.</text>
</comment>
<protein>
    <recommendedName>
        <fullName evidence="3">Transposase</fullName>
    </recommendedName>
</protein>
<evidence type="ECO:0008006" key="3">
    <source>
        <dbReference type="Google" id="ProtNLM"/>
    </source>
</evidence>
<gene>
    <name evidence="1" type="ORF">HC176_11260</name>
</gene>
<dbReference type="EMBL" id="JAAVJS010000015">
    <property type="protein sequence ID" value="NJX16063.1"/>
    <property type="molecule type" value="Genomic_DNA"/>
</dbReference>